<dbReference type="Gene3D" id="3.40.800.10">
    <property type="entry name" value="Ureohydrolase domain"/>
    <property type="match status" value="1"/>
</dbReference>
<keyword evidence="2" id="KW-0378">Hydrolase</keyword>
<dbReference type="PANTHER" id="PTHR43782">
    <property type="entry name" value="ARGINASE"/>
    <property type="match status" value="1"/>
</dbReference>
<keyword evidence="1" id="KW-0479">Metal-binding</keyword>
<organism evidence="5 6">
    <name type="scientific">Acetobacter thailandicus</name>
    <dbReference type="NCBI Taxonomy" id="1502842"/>
    <lineage>
        <taxon>Bacteria</taxon>
        <taxon>Pseudomonadati</taxon>
        <taxon>Pseudomonadota</taxon>
        <taxon>Alphaproteobacteria</taxon>
        <taxon>Acetobacterales</taxon>
        <taxon>Acetobacteraceae</taxon>
        <taxon>Acetobacter</taxon>
    </lineage>
</organism>
<gene>
    <name evidence="5" type="ORF">OQ497_07140</name>
</gene>
<dbReference type="Proteomes" id="UP001301152">
    <property type="component" value="Unassembled WGS sequence"/>
</dbReference>
<accession>A0ABT3QEM7</accession>
<reference evidence="5 6" key="1">
    <citation type="submission" date="2022-11" db="EMBL/GenBank/DDBJ databases">
        <title>Genome sequencing of Acetobacter type strain.</title>
        <authorList>
            <person name="Heo J."/>
            <person name="Lee D."/>
            <person name="Han B.-H."/>
            <person name="Hong S.-B."/>
            <person name="Kwon S.-W."/>
        </authorList>
    </citation>
    <scope>NUCLEOTIDE SEQUENCE [LARGE SCALE GENOMIC DNA]</scope>
    <source>
        <strain evidence="5 6">KACC 21253</strain>
    </source>
</reference>
<dbReference type="Pfam" id="PF00491">
    <property type="entry name" value="Arginase"/>
    <property type="match status" value="1"/>
</dbReference>
<dbReference type="InterPro" id="IPR023696">
    <property type="entry name" value="Ureohydrolase_dom_sf"/>
</dbReference>
<proteinExistence type="inferred from homology"/>
<comment type="similarity">
    <text evidence="4">Belongs to the arginase family.</text>
</comment>
<keyword evidence="3" id="KW-0464">Manganese</keyword>
<evidence type="ECO:0000313" key="6">
    <source>
        <dbReference type="Proteomes" id="UP001301152"/>
    </source>
</evidence>
<evidence type="ECO:0000256" key="4">
    <source>
        <dbReference type="PROSITE-ProRule" id="PRU00742"/>
    </source>
</evidence>
<dbReference type="CDD" id="cd09999">
    <property type="entry name" value="Arginase-like_1"/>
    <property type="match status" value="1"/>
</dbReference>
<protein>
    <submittedName>
        <fullName evidence="5">Arginase family protein</fullName>
    </submittedName>
</protein>
<dbReference type="PROSITE" id="PS51409">
    <property type="entry name" value="ARGINASE_2"/>
    <property type="match status" value="1"/>
</dbReference>
<dbReference type="InterPro" id="IPR006035">
    <property type="entry name" value="Ureohydrolase"/>
</dbReference>
<sequence>MTLSSDKTLRLLFPQWQGGNNPPYFFGSQLLSWLAPVTNGPVEEVPVKAPTEKPLSEENGIVGRQVLLEQLHTARGLIDKHNPDRLVVLGGDCLVDLAPFAYLSERYKDELAVLWVDTHPDIMTPEHFNHAHAMVLGNLLGLGDADFTQAVAYPVKPENVLFAGLHDPTEWEAGEIKRLGLKNAGPEELAQKGSKLVLDWFRSTGAKYLAIHLDLDVFNPRFFHSVLFAQPNVPPDTFKGIAQGEVSMAQVIQLLNDISEIADVVGLGIAEHMPWDALALKNMLARLPLIGRTKL</sequence>
<name>A0ABT3QEM7_9PROT</name>
<evidence type="ECO:0000256" key="1">
    <source>
        <dbReference type="ARBA" id="ARBA00022723"/>
    </source>
</evidence>
<dbReference type="EMBL" id="JAPIUZ010000003">
    <property type="protein sequence ID" value="MCX2563728.1"/>
    <property type="molecule type" value="Genomic_DNA"/>
</dbReference>
<evidence type="ECO:0000313" key="5">
    <source>
        <dbReference type="EMBL" id="MCX2563728.1"/>
    </source>
</evidence>
<dbReference type="PANTHER" id="PTHR43782:SF3">
    <property type="entry name" value="ARGINASE"/>
    <property type="match status" value="1"/>
</dbReference>
<evidence type="ECO:0000256" key="3">
    <source>
        <dbReference type="ARBA" id="ARBA00023211"/>
    </source>
</evidence>
<keyword evidence="6" id="KW-1185">Reference proteome</keyword>
<comment type="caution">
    <text evidence="5">The sequence shown here is derived from an EMBL/GenBank/DDBJ whole genome shotgun (WGS) entry which is preliminary data.</text>
</comment>
<evidence type="ECO:0000256" key="2">
    <source>
        <dbReference type="ARBA" id="ARBA00022801"/>
    </source>
</evidence>
<dbReference type="SUPFAM" id="SSF52768">
    <property type="entry name" value="Arginase/deacetylase"/>
    <property type="match status" value="1"/>
</dbReference>
<dbReference type="RefSeq" id="WP_173559656.1">
    <property type="nucleotide sequence ID" value="NZ_JAPIUZ010000003.1"/>
</dbReference>